<keyword evidence="4" id="KW-1003">Cell membrane</keyword>
<keyword evidence="15" id="KW-1185">Reference proteome</keyword>
<evidence type="ECO:0000313" key="14">
    <source>
        <dbReference type="EMBL" id="CAA2954406.1"/>
    </source>
</evidence>
<dbReference type="InterPro" id="IPR000719">
    <property type="entry name" value="Prot_kinase_dom"/>
</dbReference>
<dbReference type="FunFam" id="1.10.510.10:FF:000240">
    <property type="entry name" value="Lectin-domain containing receptor kinase A4.3"/>
    <property type="match status" value="1"/>
</dbReference>
<gene>
    <name evidence="14" type="ORF">OLEA9_A055167</name>
</gene>
<dbReference type="Gene3D" id="1.10.510.10">
    <property type="entry name" value="Transferase(Phosphotransferase) domain 1"/>
    <property type="match status" value="1"/>
</dbReference>
<comment type="caution">
    <text evidence="14">The sequence shown here is derived from an EMBL/GenBank/DDBJ whole genome shotgun (WGS) entry which is preliminary data.</text>
</comment>
<keyword evidence="10" id="KW-0472">Membrane</keyword>
<comment type="similarity">
    <text evidence="3">In the C-terminal section; belongs to the protein kinase superfamily. Ser/Thr protein kinase family.</text>
</comment>
<dbReference type="InterPro" id="IPR011009">
    <property type="entry name" value="Kinase-like_dom_sf"/>
</dbReference>
<dbReference type="AlphaFoldDB" id="A0A8S0PM16"/>
<dbReference type="PANTHER" id="PTHR27007">
    <property type="match status" value="1"/>
</dbReference>
<keyword evidence="11 14" id="KW-0675">Receptor</keyword>
<dbReference type="OrthoDB" id="547665at2759"/>
<evidence type="ECO:0000256" key="10">
    <source>
        <dbReference type="ARBA" id="ARBA00023136"/>
    </source>
</evidence>
<protein>
    <submittedName>
        <fullName evidence="14">L-type lectin-domain containing receptor kinase</fullName>
    </submittedName>
</protein>
<evidence type="ECO:0000256" key="12">
    <source>
        <dbReference type="ARBA" id="ARBA00023180"/>
    </source>
</evidence>
<evidence type="ECO:0000256" key="8">
    <source>
        <dbReference type="ARBA" id="ARBA00022840"/>
    </source>
</evidence>
<evidence type="ECO:0000256" key="7">
    <source>
        <dbReference type="ARBA" id="ARBA00022741"/>
    </source>
</evidence>
<keyword evidence="6" id="KW-0732">Signal</keyword>
<dbReference type="InterPro" id="IPR008271">
    <property type="entry name" value="Ser/Thr_kinase_AS"/>
</dbReference>
<dbReference type="EMBL" id="CACTIH010000113">
    <property type="protein sequence ID" value="CAA2954406.1"/>
    <property type="molecule type" value="Genomic_DNA"/>
</dbReference>
<dbReference type="GO" id="GO:0004672">
    <property type="term" value="F:protein kinase activity"/>
    <property type="evidence" value="ECO:0007669"/>
    <property type="project" value="InterPro"/>
</dbReference>
<reference evidence="14 15" key="1">
    <citation type="submission" date="2019-12" db="EMBL/GenBank/DDBJ databases">
        <authorList>
            <person name="Alioto T."/>
            <person name="Alioto T."/>
            <person name="Gomez Garrido J."/>
        </authorList>
    </citation>
    <scope>NUCLEOTIDE SEQUENCE [LARGE SCALE GENOMIC DNA]</scope>
</reference>
<evidence type="ECO:0000256" key="2">
    <source>
        <dbReference type="ARBA" id="ARBA00008536"/>
    </source>
</evidence>
<evidence type="ECO:0000256" key="4">
    <source>
        <dbReference type="ARBA" id="ARBA00022475"/>
    </source>
</evidence>
<keyword evidence="5" id="KW-0812">Transmembrane</keyword>
<comment type="subcellular location">
    <subcellularLocation>
        <location evidence="1">Cell membrane</location>
        <topology evidence="1">Single-pass type I membrane protein</topology>
    </subcellularLocation>
</comment>
<dbReference type="SUPFAM" id="SSF56112">
    <property type="entry name" value="Protein kinase-like (PK-like)"/>
    <property type="match status" value="1"/>
</dbReference>
<organism evidence="14 15">
    <name type="scientific">Olea europaea subsp. europaea</name>
    <dbReference type="NCBI Taxonomy" id="158383"/>
    <lineage>
        <taxon>Eukaryota</taxon>
        <taxon>Viridiplantae</taxon>
        <taxon>Streptophyta</taxon>
        <taxon>Embryophyta</taxon>
        <taxon>Tracheophyta</taxon>
        <taxon>Spermatophyta</taxon>
        <taxon>Magnoliopsida</taxon>
        <taxon>eudicotyledons</taxon>
        <taxon>Gunneridae</taxon>
        <taxon>Pentapetalae</taxon>
        <taxon>asterids</taxon>
        <taxon>lamiids</taxon>
        <taxon>Lamiales</taxon>
        <taxon>Oleaceae</taxon>
        <taxon>Oleeae</taxon>
        <taxon>Olea</taxon>
    </lineage>
</organism>
<keyword evidence="9" id="KW-1133">Transmembrane helix</keyword>
<dbReference type="Proteomes" id="UP000594638">
    <property type="component" value="Unassembled WGS sequence"/>
</dbReference>
<keyword evidence="14" id="KW-0808">Transferase</keyword>
<evidence type="ECO:0000256" key="3">
    <source>
        <dbReference type="ARBA" id="ARBA00010217"/>
    </source>
</evidence>
<keyword evidence="14" id="KW-0418">Kinase</keyword>
<keyword evidence="8" id="KW-0067">ATP-binding</keyword>
<evidence type="ECO:0000256" key="5">
    <source>
        <dbReference type="ARBA" id="ARBA00022692"/>
    </source>
</evidence>
<sequence length="138" mass="15403">MPNGSLDKFLFVQLKSLLSWELRFKIIKGVGSGLSYLHEGYKRIVIHRDFKASNMLLDSELNGRLGDFGLAKLYDHGSNPSTTRVMGTLGYLAPELPRTGPATARSDMLSFGALLLKVSRWRRPIEPDEGPEELVLVD</sequence>
<accession>A0A8S0PM16</accession>
<dbReference type="Gramene" id="OE9A055167T1">
    <property type="protein sequence ID" value="OE9A055167C1"/>
    <property type="gene ID" value="OE9A055167"/>
</dbReference>
<keyword evidence="12" id="KW-0325">Glycoprotein</keyword>
<dbReference type="GO" id="GO:0005524">
    <property type="term" value="F:ATP binding"/>
    <property type="evidence" value="ECO:0007669"/>
    <property type="project" value="UniProtKB-KW"/>
</dbReference>
<dbReference type="PROSITE" id="PS00108">
    <property type="entry name" value="PROTEIN_KINASE_ST"/>
    <property type="match status" value="1"/>
</dbReference>
<proteinExistence type="inferred from homology"/>
<keyword evidence="7" id="KW-0547">Nucleotide-binding</keyword>
<evidence type="ECO:0000259" key="13">
    <source>
        <dbReference type="PROSITE" id="PS50011"/>
    </source>
</evidence>
<feature type="domain" description="Protein kinase" evidence="13">
    <location>
        <begin position="1"/>
        <end position="138"/>
    </location>
</feature>
<evidence type="ECO:0000256" key="1">
    <source>
        <dbReference type="ARBA" id="ARBA00004251"/>
    </source>
</evidence>
<comment type="similarity">
    <text evidence="2">In the N-terminal section; belongs to the leguminous lectin family.</text>
</comment>
<evidence type="ECO:0000256" key="11">
    <source>
        <dbReference type="ARBA" id="ARBA00023170"/>
    </source>
</evidence>
<dbReference type="InterPro" id="IPR050528">
    <property type="entry name" value="L-type_Lectin-RKs"/>
</dbReference>
<dbReference type="GO" id="GO:0002229">
    <property type="term" value="P:defense response to oomycetes"/>
    <property type="evidence" value="ECO:0007669"/>
    <property type="project" value="UniProtKB-ARBA"/>
</dbReference>
<evidence type="ECO:0000256" key="9">
    <source>
        <dbReference type="ARBA" id="ARBA00022989"/>
    </source>
</evidence>
<evidence type="ECO:0000256" key="6">
    <source>
        <dbReference type="ARBA" id="ARBA00022729"/>
    </source>
</evidence>
<dbReference type="Pfam" id="PF00069">
    <property type="entry name" value="Pkinase"/>
    <property type="match status" value="1"/>
</dbReference>
<dbReference type="GO" id="GO:0005886">
    <property type="term" value="C:plasma membrane"/>
    <property type="evidence" value="ECO:0007669"/>
    <property type="project" value="UniProtKB-SubCell"/>
</dbReference>
<evidence type="ECO:0000313" key="15">
    <source>
        <dbReference type="Proteomes" id="UP000594638"/>
    </source>
</evidence>
<dbReference type="PROSITE" id="PS50011">
    <property type="entry name" value="PROTEIN_KINASE_DOM"/>
    <property type="match status" value="1"/>
</dbReference>
<name>A0A8S0PM16_OLEEU</name>